<protein>
    <submittedName>
        <fullName evidence="1">Uncharacterized protein</fullName>
    </submittedName>
</protein>
<comment type="caution">
    <text evidence="1">The sequence shown here is derived from an EMBL/GenBank/DDBJ whole genome shotgun (WGS) entry which is preliminary data.</text>
</comment>
<gene>
    <name evidence="1" type="ORF">H4R21_005877</name>
</gene>
<sequence length="405" mass="42321">MVQALGYIAVQPDWAIDVGAALGGPEDARAFWVSAYREGRPSIHASVRPTAVAGEAGAAQVRLDVEGGDVCAEYVGRRQLRLWSPALDIPRALYSAPRRTVACSRMERASGVRGFDVSRFGGLVVACGDNGAMDVYEAESGAHRVRLEGHLGDVVCCQFFPSGQVVLSGATDMRLKIWSATDGSNPVTLAGHTAAITDTAIVGVGKTVLSAARDGSVRLWNCGAASLVHAFELSAEPINAIHLPEDTAVAAAACEDGRVLLLDVDRREVVATFGAPHDTPKRAVAYDPANARLVAGLADGSVLVWACDAPEAPAQAFRRGPSAVSALRLVPQAAGAPLICVGTEDGQLFLASATASDVDIVEELVAYDVNPISQIRVTPAAATPEGETARQSVWASGQDTRVCRF</sequence>
<evidence type="ECO:0000313" key="2">
    <source>
        <dbReference type="Proteomes" id="UP001140087"/>
    </source>
</evidence>
<reference evidence="1" key="1">
    <citation type="submission" date="2022-07" db="EMBL/GenBank/DDBJ databases">
        <title>Phylogenomic reconstructions and comparative analyses of Kickxellomycotina fungi.</title>
        <authorList>
            <person name="Reynolds N.K."/>
            <person name="Stajich J.E."/>
            <person name="Barry K."/>
            <person name="Grigoriev I.V."/>
            <person name="Crous P."/>
            <person name="Smith M.E."/>
        </authorList>
    </citation>
    <scope>NUCLEOTIDE SEQUENCE</scope>
    <source>
        <strain evidence="1">BCRC 34780</strain>
    </source>
</reference>
<evidence type="ECO:0000313" key="1">
    <source>
        <dbReference type="EMBL" id="KAJ2793492.1"/>
    </source>
</evidence>
<dbReference type="Proteomes" id="UP001140087">
    <property type="component" value="Unassembled WGS sequence"/>
</dbReference>
<name>A0ACC1KR17_9FUNG</name>
<organism evidence="1 2">
    <name type="scientific">Coemansia helicoidea</name>
    <dbReference type="NCBI Taxonomy" id="1286919"/>
    <lineage>
        <taxon>Eukaryota</taxon>
        <taxon>Fungi</taxon>
        <taxon>Fungi incertae sedis</taxon>
        <taxon>Zoopagomycota</taxon>
        <taxon>Kickxellomycotina</taxon>
        <taxon>Kickxellomycetes</taxon>
        <taxon>Kickxellales</taxon>
        <taxon>Kickxellaceae</taxon>
        <taxon>Coemansia</taxon>
    </lineage>
</organism>
<dbReference type="EMBL" id="JANBUN010002861">
    <property type="protein sequence ID" value="KAJ2793492.1"/>
    <property type="molecule type" value="Genomic_DNA"/>
</dbReference>
<accession>A0ACC1KR17</accession>
<keyword evidence="2" id="KW-1185">Reference proteome</keyword>
<proteinExistence type="predicted"/>